<evidence type="ECO:0000313" key="2">
    <source>
        <dbReference type="Proteomes" id="UP000225277"/>
    </source>
</evidence>
<dbReference type="Proteomes" id="UP000225277">
    <property type="component" value="Unassembled WGS sequence"/>
</dbReference>
<dbReference type="EMBL" id="FJUY01000003">
    <property type="protein sequence ID" value="CZT16893.1"/>
    <property type="molecule type" value="Genomic_DNA"/>
</dbReference>
<evidence type="ECO:0000313" key="1">
    <source>
        <dbReference type="EMBL" id="CZT16893.1"/>
    </source>
</evidence>
<proteinExistence type="predicted"/>
<protein>
    <submittedName>
        <fullName evidence="1">Uncharacterized protein</fullName>
    </submittedName>
</protein>
<accession>A0A2D3V921</accession>
<dbReference type="GeneID" id="35597941"/>
<gene>
    <name evidence="1" type="ORF">RCC_02728</name>
</gene>
<sequence>MNGLGTQRTLRRAPIEPQQYALLLIHTTLASAVPSEGSSPSIRSAWSCNNSLAQHQDTRASGELYGLFLLASHLCLLSVAVEQSRSLTNLHLFFTYCSHRQAHLRLPWP</sequence>
<dbReference type="AlphaFoldDB" id="A0A2D3V921"/>
<dbReference type="RefSeq" id="XP_023623786.1">
    <property type="nucleotide sequence ID" value="XM_023768018.1"/>
</dbReference>
<reference evidence="1 2" key="1">
    <citation type="submission" date="2016-03" db="EMBL/GenBank/DDBJ databases">
        <authorList>
            <person name="Ploux O."/>
        </authorList>
    </citation>
    <scope>NUCLEOTIDE SEQUENCE [LARGE SCALE GENOMIC DNA]</scope>
    <source>
        <strain evidence="1 2">URUG2</strain>
    </source>
</reference>
<name>A0A2D3V921_9PEZI</name>
<keyword evidence="2" id="KW-1185">Reference proteome</keyword>
<organism evidence="1 2">
    <name type="scientific">Ramularia collo-cygni</name>
    <dbReference type="NCBI Taxonomy" id="112498"/>
    <lineage>
        <taxon>Eukaryota</taxon>
        <taxon>Fungi</taxon>
        <taxon>Dikarya</taxon>
        <taxon>Ascomycota</taxon>
        <taxon>Pezizomycotina</taxon>
        <taxon>Dothideomycetes</taxon>
        <taxon>Dothideomycetidae</taxon>
        <taxon>Mycosphaerellales</taxon>
        <taxon>Mycosphaerellaceae</taxon>
        <taxon>Ramularia</taxon>
    </lineage>
</organism>